<accession>A0AAV2TIK1</accession>
<dbReference type="PANTHER" id="PTHR11659">
    <property type="entry name" value="GLUTAMYL-TRNA GLN AMIDOTRANSFERASE SUBUNIT B MITOCHONDRIAL AND PROKARYOTIC PET112-RELATED"/>
    <property type="match status" value="1"/>
</dbReference>
<gene>
    <name evidence="9" type="ORF">CDAUBV1_LOCUS10554</name>
</gene>
<dbReference type="GO" id="GO:0005739">
    <property type="term" value="C:mitochondrion"/>
    <property type="evidence" value="ECO:0007669"/>
    <property type="project" value="UniProtKB-SubCell"/>
</dbReference>
<evidence type="ECO:0000259" key="8">
    <source>
        <dbReference type="SMART" id="SM00845"/>
    </source>
</evidence>
<reference evidence="9" key="1">
    <citation type="submission" date="2024-06" db="EMBL/GenBank/DDBJ databases">
        <authorList>
            <person name="Liu X."/>
            <person name="Lenzi L."/>
            <person name="Haldenby T S."/>
            <person name="Uol C."/>
        </authorList>
    </citation>
    <scope>NUCLEOTIDE SEQUENCE</scope>
</reference>
<dbReference type="SUPFAM" id="SSF89095">
    <property type="entry name" value="GatB/YqeY motif"/>
    <property type="match status" value="1"/>
</dbReference>
<dbReference type="EC" id="6.3.5.-" evidence="7"/>
<keyword evidence="4 7" id="KW-0067">ATP-binding</keyword>
<sequence length="654" mass="72967">MAHRLEIPKKLRGPGRSCVNGLAATISSRCIAQYVTKTQERLKLGSKCVTVPSYDREHGKKKTVIIELLGCRFFMHQAASSKAARSFVVDSYFPVVGLEIHAQISSKSKLFSRAPYCFGSPPNSQLALLDVAIPGSMPVLNKRCAEAAILVALGLSSRVNLISRFDRKHYFYADSPSGYQITQHEVPVAENGYLDYIWSANGIRMNENFVVPLTYSANDCVGQSYFVSRARIRRIQIEQDTGKSLHDSQRGRSLIDLNRSGVGLVELVTEPDFICAPQAAAFIHELSCLLTFLNVCHANASLGELRVDVNVSVGPSWSDQGPRTEVKNVNSIRGVMNAIEFEVSRQVELLRTNQNVTNETRAYDPVRGITLPMRDKEVIQDYRYCPEPNLPPLRILSNCYQCNDSRHISSAELNSSCLCLGCLTKEYQRLLSRNSPDGKLPNANRQRFALELGLGLQKASVLAENFRLAALFDSTLALLTVPTRIAGLPQHVSETKMRQELGFWICGQLHGMLKRDATLPLPPVEHLVEFIEMNLRGEIHGSSAEKLLKLIANRENNTKSPRELATAHDWILIYDETRIRPACVQVVKDNPGMVTLYSAGKRKKAVKRLVDKLMTHQKYKAEKFNQYVAEKIIQTILDSQTEGAPPDRLEGGTS</sequence>
<keyword evidence="7" id="KW-0496">Mitochondrion</keyword>
<dbReference type="InterPro" id="IPR014746">
    <property type="entry name" value="Gln_synth/guanido_kin_cat_dom"/>
</dbReference>
<dbReference type="InterPro" id="IPR017959">
    <property type="entry name" value="Asn/Gln-tRNA_amidoTrfase_suB/E"/>
</dbReference>
<dbReference type="HAMAP" id="MF_00121">
    <property type="entry name" value="GatB"/>
    <property type="match status" value="1"/>
</dbReference>
<comment type="similarity">
    <text evidence="1 7">Belongs to the GatB/GatE family. GatB subfamily.</text>
</comment>
<dbReference type="InterPro" id="IPR003789">
    <property type="entry name" value="Asn/Gln_tRNA_amidoTrase-B-like"/>
</dbReference>
<dbReference type="GO" id="GO:0032543">
    <property type="term" value="P:mitochondrial translation"/>
    <property type="evidence" value="ECO:0007669"/>
    <property type="project" value="UniProtKB-UniRule"/>
</dbReference>
<dbReference type="SUPFAM" id="SSF55931">
    <property type="entry name" value="Glutamine synthetase/guanido kinase"/>
    <property type="match status" value="1"/>
</dbReference>
<keyword evidence="3 7" id="KW-0547">Nucleotide-binding</keyword>
<dbReference type="PANTHER" id="PTHR11659:SF0">
    <property type="entry name" value="GLUTAMYL-TRNA(GLN) AMIDOTRANSFERASE SUBUNIT B, MITOCHONDRIAL"/>
    <property type="match status" value="1"/>
</dbReference>
<dbReference type="InterPro" id="IPR006075">
    <property type="entry name" value="Asn/Gln-tRNA_Trfase_suB/E_cat"/>
</dbReference>
<dbReference type="GO" id="GO:0030956">
    <property type="term" value="C:glutamyl-tRNA(Gln) amidotransferase complex"/>
    <property type="evidence" value="ECO:0007669"/>
    <property type="project" value="UniProtKB-UniRule"/>
</dbReference>
<keyword evidence="5 7" id="KW-0648">Protein biosynthesis</keyword>
<dbReference type="InterPro" id="IPR017958">
    <property type="entry name" value="Gln-tRNA_amidoTrfase_suB_CS"/>
</dbReference>
<dbReference type="PROSITE" id="PS01234">
    <property type="entry name" value="GATB"/>
    <property type="match status" value="1"/>
</dbReference>
<comment type="caution">
    <text evidence="9">The sequence shown here is derived from an EMBL/GenBank/DDBJ whole genome shotgun (WGS) entry which is preliminary data.</text>
</comment>
<evidence type="ECO:0000256" key="6">
    <source>
        <dbReference type="ARBA" id="ARBA00047913"/>
    </source>
</evidence>
<organism evidence="9 10">
    <name type="scientific">Calicophoron daubneyi</name>
    <name type="common">Rumen fluke</name>
    <name type="synonym">Paramphistomum daubneyi</name>
    <dbReference type="NCBI Taxonomy" id="300641"/>
    <lineage>
        <taxon>Eukaryota</taxon>
        <taxon>Metazoa</taxon>
        <taxon>Spiralia</taxon>
        <taxon>Lophotrochozoa</taxon>
        <taxon>Platyhelminthes</taxon>
        <taxon>Trematoda</taxon>
        <taxon>Digenea</taxon>
        <taxon>Plagiorchiida</taxon>
        <taxon>Pronocephalata</taxon>
        <taxon>Paramphistomoidea</taxon>
        <taxon>Paramphistomidae</taxon>
        <taxon>Calicophoron</taxon>
    </lineage>
</organism>
<evidence type="ECO:0000256" key="1">
    <source>
        <dbReference type="ARBA" id="ARBA00005306"/>
    </source>
</evidence>
<evidence type="ECO:0000256" key="3">
    <source>
        <dbReference type="ARBA" id="ARBA00022741"/>
    </source>
</evidence>
<comment type="subcellular location">
    <subcellularLocation>
        <location evidence="7">Mitochondrion</location>
    </subcellularLocation>
</comment>
<proteinExistence type="inferred from homology"/>
<dbReference type="SMART" id="SM00845">
    <property type="entry name" value="GatB_Yqey"/>
    <property type="match status" value="1"/>
</dbReference>
<evidence type="ECO:0000256" key="5">
    <source>
        <dbReference type="ARBA" id="ARBA00022917"/>
    </source>
</evidence>
<evidence type="ECO:0000256" key="2">
    <source>
        <dbReference type="ARBA" id="ARBA00022598"/>
    </source>
</evidence>
<dbReference type="InterPro" id="IPR018027">
    <property type="entry name" value="Asn/Gln_amidotransferase"/>
</dbReference>
<dbReference type="AlphaFoldDB" id="A0AAV2TIK1"/>
<dbReference type="InterPro" id="IPR004413">
    <property type="entry name" value="GatB"/>
</dbReference>
<dbReference type="GO" id="GO:0070681">
    <property type="term" value="P:glutaminyl-tRNAGln biosynthesis via transamidation"/>
    <property type="evidence" value="ECO:0007669"/>
    <property type="project" value="UniProtKB-UniRule"/>
</dbReference>
<comment type="catalytic activity">
    <reaction evidence="6 7">
        <text>L-glutamyl-tRNA(Gln) + L-glutamine + ATP + H2O = L-glutaminyl-tRNA(Gln) + L-glutamate + ADP + phosphate + H(+)</text>
        <dbReference type="Rhea" id="RHEA:17521"/>
        <dbReference type="Rhea" id="RHEA-COMP:9681"/>
        <dbReference type="Rhea" id="RHEA-COMP:9684"/>
        <dbReference type="ChEBI" id="CHEBI:15377"/>
        <dbReference type="ChEBI" id="CHEBI:15378"/>
        <dbReference type="ChEBI" id="CHEBI:29985"/>
        <dbReference type="ChEBI" id="CHEBI:30616"/>
        <dbReference type="ChEBI" id="CHEBI:43474"/>
        <dbReference type="ChEBI" id="CHEBI:58359"/>
        <dbReference type="ChEBI" id="CHEBI:78520"/>
        <dbReference type="ChEBI" id="CHEBI:78521"/>
        <dbReference type="ChEBI" id="CHEBI:456216"/>
    </reaction>
</comment>
<protein>
    <recommendedName>
        <fullName evidence="7">Glutamyl-tRNA(Gln) amidotransferase subunit B, mitochondrial</fullName>
        <shortName evidence="7">Glu-AdT subunit B</shortName>
        <ecNumber evidence="7">6.3.5.-</ecNumber>
    </recommendedName>
</protein>
<evidence type="ECO:0000313" key="9">
    <source>
        <dbReference type="EMBL" id="CAL5136465.1"/>
    </source>
</evidence>
<dbReference type="GO" id="GO:0005524">
    <property type="term" value="F:ATP binding"/>
    <property type="evidence" value="ECO:0007669"/>
    <property type="project" value="UniProtKB-KW"/>
</dbReference>
<dbReference type="EMBL" id="CAXLJL010000323">
    <property type="protein sequence ID" value="CAL5136465.1"/>
    <property type="molecule type" value="Genomic_DNA"/>
</dbReference>
<evidence type="ECO:0000256" key="7">
    <source>
        <dbReference type="HAMAP-Rule" id="MF_03147"/>
    </source>
</evidence>
<evidence type="ECO:0000256" key="4">
    <source>
        <dbReference type="ARBA" id="ARBA00022840"/>
    </source>
</evidence>
<feature type="domain" description="Asn/Gln amidotransferase" evidence="8">
    <location>
        <begin position="470"/>
        <end position="632"/>
    </location>
</feature>
<comment type="subunit">
    <text evidence="7">Subunit of the heterotrimeric GatCAB amidotransferase (AdT) complex, composed of A, B and C subunits.</text>
</comment>
<name>A0AAV2TIK1_CALDB</name>
<dbReference type="GO" id="GO:0050567">
    <property type="term" value="F:glutaminyl-tRNA synthase (glutamine-hydrolyzing) activity"/>
    <property type="evidence" value="ECO:0007669"/>
    <property type="project" value="UniProtKB-UniRule"/>
</dbReference>
<evidence type="ECO:0000313" key="10">
    <source>
        <dbReference type="Proteomes" id="UP001497525"/>
    </source>
</evidence>
<dbReference type="Pfam" id="PF02637">
    <property type="entry name" value="GatB_Yqey"/>
    <property type="match status" value="1"/>
</dbReference>
<dbReference type="Pfam" id="PF02934">
    <property type="entry name" value="GatB_N"/>
    <property type="match status" value="1"/>
</dbReference>
<comment type="function">
    <text evidence="7">Allows the formation of correctly charged Gln-tRNA(Gln) through the transamidation of misacylated Glu-tRNA(Gln) in the mitochondria. The reaction takes place in the presence of glutamine and ATP through an activated gamma-phospho-Glu-tRNA(Gln).</text>
</comment>
<keyword evidence="2 7" id="KW-0436">Ligase</keyword>
<dbReference type="Proteomes" id="UP001497525">
    <property type="component" value="Unassembled WGS sequence"/>
</dbReference>